<gene>
    <name evidence="5" type="ORF">ACFSDB_13765</name>
</gene>
<dbReference type="InterPro" id="IPR037100">
    <property type="entry name" value="Spo0B_C_sf"/>
</dbReference>
<evidence type="ECO:0000256" key="3">
    <source>
        <dbReference type="ARBA" id="ARBA00022777"/>
    </source>
</evidence>
<comment type="caution">
    <text evidence="5">The sequence shown here is derived from an EMBL/GenBank/DDBJ whole genome shotgun (WGS) entry which is preliminary data.</text>
</comment>
<name>A0ABW4QJY0_9BACL</name>
<dbReference type="InterPro" id="IPR039506">
    <property type="entry name" value="SPOB_a"/>
</dbReference>
<dbReference type="Gene3D" id="1.10.287.130">
    <property type="match status" value="1"/>
</dbReference>
<dbReference type="Proteomes" id="UP001597273">
    <property type="component" value="Unassembled WGS sequence"/>
</dbReference>
<keyword evidence="2" id="KW-0808">Transferase</keyword>
<keyword evidence="1" id="KW-0597">Phosphoprotein</keyword>
<evidence type="ECO:0000313" key="5">
    <source>
        <dbReference type="EMBL" id="MFD1863972.1"/>
    </source>
</evidence>
<dbReference type="RefSeq" id="WP_204890371.1">
    <property type="nucleotide sequence ID" value="NZ_JBHUFW010000011.1"/>
</dbReference>
<evidence type="ECO:0000256" key="2">
    <source>
        <dbReference type="ARBA" id="ARBA00022679"/>
    </source>
</evidence>
<dbReference type="Pfam" id="PF14689">
    <property type="entry name" value="SPOB_a"/>
    <property type="match status" value="1"/>
</dbReference>
<dbReference type="Gene3D" id="3.30.565.30">
    <property type="entry name" value="Sporulation initiation phosphotransferase B (SpoOB), C-terminal domain"/>
    <property type="match status" value="1"/>
</dbReference>
<evidence type="ECO:0000259" key="4">
    <source>
        <dbReference type="Pfam" id="PF14689"/>
    </source>
</evidence>
<evidence type="ECO:0000256" key="1">
    <source>
        <dbReference type="ARBA" id="ARBA00022553"/>
    </source>
</evidence>
<organism evidence="5 6">
    <name type="scientific">Planococcus chinensis</name>
    <dbReference type="NCBI Taxonomy" id="272917"/>
    <lineage>
        <taxon>Bacteria</taxon>
        <taxon>Bacillati</taxon>
        <taxon>Bacillota</taxon>
        <taxon>Bacilli</taxon>
        <taxon>Bacillales</taxon>
        <taxon>Caryophanaceae</taxon>
        <taxon>Planococcus</taxon>
    </lineage>
</organism>
<dbReference type="EMBL" id="JBHUFW010000011">
    <property type="protein sequence ID" value="MFD1863972.1"/>
    <property type="molecule type" value="Genomic_DNA"/>
</dbReference>
<accession>A0ABW4QJY0</accession>
<keyword evidence="6" id="KW-1185">Reference proteome</keyword>
<dbReference type="SUPFAM" id="SSF55890">
    <property type="entry name" value="Sporulation response regulatory protein Spo0B"/>
    <property type="match status" value="1"/>
</dbReference>
<evidence type="ECO:0000313" key="6">
    <source>
        <dbReference type="Proteomes" id="UP001597273"/>
    </source>
</evidence>
<proteinExistence type="predicted"/>
<keyword evidence="3" id="KW-0418">Kinase</keyword>
<protein>
    <submittedName>
        <fullName evidence="5">Spo0B domain-containing protein</fullName>
    </submittedName>
</protein>
<feature type="domain" description="SpoOB alpha-helical" evidence="4">
    <location>
        <begin position="4"/>
        <end position="55"/>
    </location>
</feature>
<dbReference type="InterPro" id="IPR016120">
    <property type="entry name" value="Sig_transdc_His_kin_SpoOB"/>
</dbReference>
<sequence length="171" mass="19254">MDMTKSVAQSLRHARHDFLNELQLISMYLDLEKPEKAQAIIRAHAEAAVQLSHLSALHMPQMEEWLLVSKWRFPEIRFVLEVSARTGNPELDGAFARTLEAFFQSVRAELDPYVEYVCTISIFGEGPSLAAEVSLNGDWASLEFPVESAINATKACEGDRSKWTIRAQMEG</sequence>
<reference evidence="6" key="1">
    <citation type="journal article" date="2019" name="Int. J. Syst. Evol. Microbiol.">
        <title>The Global Catalogue of Microorganisms (GCM) 10K type strain sequencing project: providing services to taxonomists for standard genome sequencing and annotation.</title>
        <authorList>
            <consortium name="The Broad Institute Genomics Platform"/>
            <consortium name="The Broad Institute Genome Sequencing Center for Infectious Disease"/>
            <person name="Wu L."/>
            <person name="Ma J."/>
        </authorList>
    </citation>
    <scope>NUCLEOTIDE SEQUENCE [LARGE SCALE GENOMIC DNA]</scope>
    <source>
        <strain evidence="6">CGMCC 1.15475</strain>
    </source>
</reference>